<keyword evidence="1" id="KW-1133">Transmembrane helix</keyword>
<keyword evidence="1" id="KW-0472">Membrane</keyword>
<evidence type="ECO:0000313" key="3">
    <source>
        <dbReference type="Proteomes" id="UP001476247"/>
    </source>
</evidence>
<comment type="caution">
    <text evidence="2">The sequence shown here is derived from an EMBL/GenBank/DDBJ whole genome shotgun (WGS) entry which is preliminary data.</text>
</comment>
<gene>
    <name evidence="2" type="ORF">HPULCUR_004911</name>
</gene>
<keyword evidence="3" id="KW-1185">Reference proteome</keyword>
<protein>
    <submittedName>
        <fullName evidence="2">Uncharacterized protein</fullName>
    </submittedName>
</protein>
<feature type="transmembrane region" description="Helical" evidence="1">
    <location>
        <begin position="44"/>
        <end position="61"/>
    </location>
</feature>
<keyword evidence="1" id="KW-0812">Transmembrane</keyword>
<reference evidence="2 3" key="1">
    <citation type="submission" date="2024-04" db="EMBL/GenBank/DDBJ databases">
        <title>genome sequences of Mucor flavus KT1a and Helicostylum pulchrum KT1b strains isolation_sourced from the surface of a dry-aged beef.</title>
        <authorList>
            <person name="Toyotome T."/>
            <person name="Hosono M."/>
            <person name="Torimaru M."/>
            <person name="Fukuda K."/>
            <person name="Mikami N."/>
        </authorList>
    </citation>
    <scope>NUCLEOTIDE SEQUENCE [LARGE SCALE GENOMIC DNA]</scope>
    <source>
        <strain evidence="2 3">KT1b</strain>
    </source>
</reference>
<name>A0ABP9XYK3_9FUNG</name>
<proteinExistence type="predicted"/>
<feature type="transmembrane region" description="Helical" evidence="1">
    <location>
        <begin position="67"/>
        <end position="87"/>
    </location>
</feature>
<evidence type="ECO:0000313" key="2">
    <source>
        <dbReference type="EMBL" id="GAA5799495.1"/>
    </source>
</evidence>
<accession>A0ABP9XYK3</accession>
<evidence type="ECO:0000256" key="1">
    <source>
        <dbReference type="SAM" id="Phobius"/>
    </source>
</evidence>
<sequence>MNQIREYTSQDQQRFKQFYIATENKKKHARVLKDLYQSQGTKRTWQAGIVGIFGIHITQWFKTRYLPLPLILIELMLWTAGVGFFWYSWLSRDYKRHVQQSVERISTGLLAITKIEKSNSWVMENSKGELIGTIALKYENDEGKIECLTAKRKQDYRELVQNAFKFGRANKIQVISKWQGQDSKWSESCI</sequence>
<dbReference type="EMBL" id="BAABUJ010000013">
    <property type="protein sequence ID" value="GAA5799495.1"/>
    <property type="molecule type" value="Genomic_DNA"/>
</dbReference>
<organism evidence="2 3">
    <name type="scientific">Helicostylum pulchrum</name>
    <dbReference type="NCBI Taxonomy" id="562976"/>
    <lineage>
        <taxon>Eukaryota</taxon>
        <taxon>Fungi</taxon>
        <taxon>Fungi incertae sedis</taxon>
        <taxon>Mucoromycota</taxon>
        <taxon>Mucoromycotina</taxon>
        <taxon>Mucoromycetes</taxon>
        <taxon>Mucorales</taxon>
        <taxon>Mucorineae</taxon>
        <taxon>Mucoraceae</taxon>
        <taxon>Helicostylum</taxon>
    </lineage>
</organism>
<dbReference type="Proteomes" id="UP001476247">
    <property type="component" value="Unassembled WGS sequence"/>
</dbReference>